<dbReference type="GO" id="GO:0004813">
    <property type="term" value="F:alanine-tRNA ligase activity"/>
    <property type="evidence" value="ECO:0007669"/>
    <property type="project" value="InterPro"/>
</dbReference>
<gene>
    <name evidence="6" type="ORF">OEV98_08405</name>
</gene>
<organism evidence="6 7">
    <name type="scientific">Perspicuibacillus lycopersici</name>
    <dbReference type="NCBI Taxonomy" id="1325689"/>
    <lineage>
        <taxon>Bacteria</taxon>
        <taxon>Bacillati</taxon>
        <taxon>Bacillota</taxon>
        <taxon>Bacilli</taxon>
        <taxon>Bacillales</taxon>
        <taxon>Bacillaceae</taxon>
        <taxon>Perspicuibacillus</taxon>
    </lineage>
</organism>
<dbReference type="AlphaFoldDB" id="A0AAE3IUC7"/>
<evidence type="ECO:0000256" key="1">
    <source>
        <dbReference type="ARBA" id="ARBA00001947"/>
    </source>
</evidence>
<dbReference type="Proteomes" id="UP001209318">
    <property type="component" value="Unassembled WGS sequence"/>
</dbReference>
<keyword evidence="3" id="KW-0479">Metal-binding</keyword>
<dbReference type="PROSITE" id="PS50860">
    <property type="entry name" value="AA_TRNA_LIGASE_II_ALA"/>
    <property type="match status" value="1"/>
</dbReference>
<evidence type="ECO:0000256" key="4">
    <source>
        <dbReference type="ARBA" id="ARBA00022833"/>
    </source>
</evidence>
<name>A0AAE3IUC7_9BACI</name>
<accession>A0AAE3IUC7</accession>
<dbReference type="SMART" id="SM00863">
    <property type="entry name" value="tRNA_SAD"/>
    <property type="match status" value="1"/>
</dbReference>
<dbReference type="InterPro" id="IPR018163">
    <property type="entry name" value="Thr/Ala-tRNA-synth_IIc_edit"/>
</dbReference>
<evidence type="ECO:0000256" key="2">
    <source>
        <dbReference type="ARBA" id="ARBA00004496"/>
    </source>
</evidence>
<evidence type="ECO:0000259" key="5">
    <source>
        <dbReference type="PROSITE" id="PS50860"/>
    </source>
</evidence>
<comment type="caution">
    <text evidence="6">The sequence shown here is derived from an EMBL/GenBank/DDBJ whole genome shotgun (WGS) entry which is preliminary data.</text>
</comment>
<protein>
    <submittedName>
        <fullName evidence="6">DHHA1 domain-containing protein</fullName>
    </submittedName>
</protein>
<dbReference type="GO" id="GO:0002161">
    <property type="term" value="F:aminoacyl-tRNA deacylase activity"/>
    <property type="evidence" value="ECO:0007669"/>
    <property type="project" value="UniProtKB-ARBA"/>
</dbReference>
<dbReference type="GO" id="GO:0005524">
    <property type="term" value="F:ATP binding"/>
    <property type="evidence" value="ECO:0007669"/>
    <property type="project" value="InterPro"/>
</dbReference>
<sequence length="396" mass="44928">MTNKLYYTDPFIYQWKTEITASENKNGTWEITLKDTAFYPEGGGQPCDLGTIDGIEVLAVRKEQDEVIHILNEKPNRTLVNCSLNKERRIEHTQHHSGQHLLSAVCVELYDIGTVSFHLSNDTATIDLNTPSLSRQQLLNIEARVNDYIYENRKINVFYINTNEASKYALRKVPSGHEQLRIVQIEGIEYNACGGTHVQTTSQIGLLKLMKTEKHRGHVRLFFSCGMRLLKDYSKKNEWVSSIANRLSSPPEKLPEKIEKLLSDNKEASQKYNALFEELSYEIAQKLLSEQEDGPFISTIFDQYSIKELEIIARNITNQSDKTVVFASTLENKILLLHNGTSPLHCGQIIKNHAAAFSGKGGGDAKKAQAFFSDIEQLKQFIEFVTTNLVQAEKIE</sequence>
<dbReference type="InterPro" id="IPR018165">
    <property type="entry name" value="Ala-tRNA-synth_IIc_core"/>
</dbReference>
<feature type="domain" description="Alanyl-transfer RNA synthetases family profile" evidence="5">
    <location>
        <begin position="1"/>
        <end position="220"/>
    </location>
</feature>
<comment type="subcellular location">
    <subcellularLocation>
        <location evidence="2">Cytoplasm</location>
    </subcellularLocation>
</comment>
<dbReference type="PANTHER" id="PTHR43462">
    <property type="entry name" value="ALANYL-TRNA EDITING PROTEIN"/>
    <property type="match status" value="1"/>
</dbReference>
<dbReference type="Gene3D" id="3.30.980.10">
    <property type="entry name" value="Threonyl-trna Synthetase, Chain A, domain 2"/>
    <property type="match status" value="1"/>
</dbReference>
<evidence type="ECO:0000313" key="6">
    <source>
        <dbReference type="EMBL" id="MCU9613579.1"/>
    </source>
</evidence>
<evidence type="ECO:0000256" key="3">
    <source>
        <dbReference type="ARBA" id="ARBA00022723"/>
    </source>
</evidence>
<dbReference type="Gene3D" id="2.40.30.130">
    <property type="match status" value="1"/>
</dbReference>
<evidence type="ECO:0000313" key="7">
    <source>
        <dbReference type="Proteomes" id="UP001209318"/>
    </source>
</evidence>
<dbReference type="Pfam" id="PF02272">
    <property type="entry name" value="DHHA1"/>
    <property type="match status" value="1"/>
</dbReference>
<dbReference type="InterPro" id="IPR012947">
    <property type="entry name" value="tRNA_SAD"/>
</dbReference>
<dbReference type="EMBL" id="JAOUSF010000003">
    <property type="protein sequence ID" value="MCU9613579.1"/>
    <property type="molecule type" value="Genomic_DNA"/>
</dbReference>
<comment type="cofactor">
    <cofactor evidence="1">
        <name>Zn(2+)</name>
        <dbReference type="ChEBI" id="CHEBI:29105"/>
    </cofactor>
</comment>
<dbReference type="InterPro" id="IPR009000">
    <property type="entry name" value="Transl_B-barrel_sf"/>
</dbReference>
<proteinExistence type="predicted"/>
<dbReference type="Gene3D" id="3.10.310.40">
    <property type="match status" value="1"/>
</dbReference>
<dbReference type="GO" id="GO:0003676">
    <property type="term" value="F:nucleic acid binding"/>
    <property type="evidence" value="ECO:0007669"/>
    <property type="project" value="InterPro"/>
</dbReference>
<dbReference type="InterPro" id="IPR051335">
    <property type="entry name" value="Alanyl-tRNA_Editing_Enzymes"/>
</dbReference>
<dbReference type="SUPFAM" id="SSF50447">
    <property type="entry name" value="Translation proteins"/>
    <property type="match status" value="1"/>
</dbReference>
<keyword evidence="4" id="KW-0862">Zinc</keyword>
<dbReference type="SUPFAM" id="SSF55186">
    <property type="entry name" value="ThrRS/AlaRS common domain"/>
    <property type="match status" value="1"/>
</dbReference>
<dbReference type="GO" id="GO:0006419">
    <property type="term" value="P:alanyl-tRNA aminoacylation"/>
    <property type="evidence" value="ECO:0007669"/>
    <property type="project" value="InterPro"/>
</dbReference>
<dbReference type="PANTHER" id="PTHR43462:SF1">
    <property type="entry name" value="ALANYL-TRNA EDITING PROTEIN AARSD1"/>
    <property type="match status" value="1"/>
</dbReference>
<dbReference type="RefSeq" id="WP_263072821.1">
    <property type="nucleotide sequence ID" value="NZ_JAOUSF010000003.1"/>
</dbReference>
<reference evidence="6" key="1">
    <citation type="submission" date="2022-10" db="EMBL/GenBank/DDBJ databases">
        <title>Description of Fervidibacillus gen. nov. in the family Fervidibacillaceae fam. nov. with two species, Fervidibacillus albus sp. nov., and Fervidibacillus halotolerans sp. nov., isolated from tidal flat sediments.</title>
        <authorList>
            <person name="Kwon K.K."/>
            <person name="Yang S.-H."/>
        </authorList>
    </citation>
    <scope>NUCLEOTIDE SEQUENCE</scope>
    <source>
        <strain evidence="6">JCM 19140</strain>
    </source>
</reference>
<keyword evidence="7" id="KW-1185">Reference proteome</keyword>
<dbReference type="Pfam" id="PF07973">
    <property type="entry name" value="tRNA_SAD"/>
    <property type="match status" value="1"/>
</dbReference>
<dbReference type="InterPro" id="IPR003156">
    <property type="entry name" value="DHHA1_dom"/>
</dbReference>
<dbReference type="GO" id="GO:0005737">
    <property type="term" value="C:cytoplasm"/>
    <property type="evidence" value="ECO:0007669"/>
    <property type="project" value="UniProtKB-SubCell"/>
</dbReference>
<dbReference type="GO" id="GO:0046872">
    <property type="term" value="F:metal ion binding"/>
    <property type="evidence" value="ECO:0007669"/>
    <property type="project" value="UniProtKB-KW"/>
</dbReference>